<evidence type="ECO:0000313" key="1">
    <source>
        <dbReference type="EMBL" id="JAH90549.1"/>
    </source>
</evidence>
<name>A0A0E9WJH3_ANGAN</name>
<reference evidence="1" key="1">
    <citation type="submission" date="2014-11" db="EMBL/GenBank/DDBJ databases">
        <authorList>
            <person name="Amaro Gonzalez C."/>
        </authorList>
    </citation>
    <scope>NUCLEOTIDE SEQUENCE</scope>
</reference>
<dbReference type="EMBL" id="GBXM01018028">
    <property type="protein sequence ID" value="JAH90549.1"/>
    <property type="molecule type" value="Transcribed_RNA"/>
</dbReference>
<accession>A0A0E9WJH3</accession>
<reference evidence="1" key="2">
    <citation type="journal article" date="2015" name="Fish Shellfish Immunol.">
        <title>Early steps in the European eel (Anguilla anguilla)-Vibrio vulnificus interaction in the gills: Role of the RtxA13 toxin.</title>
        <authorList>
            <person name="Callol A."/>
            <person name="Pajuelo D."/>
            <person name="Ebbesson L."/>
            <person name="Teles M."/>
            <person name="MacKenzie S."/>
            <person name="Amaro C."/>
        </authorList>
    </citation>
    <scope>NUCLEOTIDE SEQUENCE</scope>
</reference>
<proteinExistence type="predicted"/>
<dbReference type="AlphaFoldDB" id="A0A0E9WJH3"/>
<protein>
    <submittedName>
        <fullName evidence="1">Uncharacterized protein</fullName>
    </submittedName>
</protein>
<organism evidence="1">
    <name type="scientific">Anguilla anguilla</name>
    <name type="common">European freshwater eel</name>
    <name type="synonym">Muraena anguilla</name>
    <dbReference type="NCBI Taxonomy" id="7936"/>
    <lineage>
        <taxon>Eukaryota</taxon>
        <taxon>Metazoa</taxon>
        <taxon>Chordata</taxon>
        <taxon>Craniata</taxon>
        <taxon>Vertebrata</taxon>
        <taxon>Euteleostomi</taxon>
        <taxon>Actinopterygii</taxon>
        <taxon>Neopterygii</taxon>
        <taxon>Teleostei</taxon>
        <taxon>Anguilliformes</taxon>
        <taxon>Anguillidae</taxon>
        <taxon>Anguilla</taxon>
    </lineage>
</organism>
<sequence length="75" mass="8646">MKACSEARPACQPFSLSELRFPWQNTSNDITHTLYTFMFLFIAVQKLACPRDNLLPLIGKHNLAHFITSLKHSHF</sequence>